<reference evidence="2" key="1">
    <citation type="submission" date="2016-07" db="EMBL/GenBank/DDBJ databases">
        <authorList>
            <consortium name="Pathogen Informatics"/>
        </authorList>
    </citation>
    <scope>NUCLEOTIDE SEQUENCE</scope>
</reference>
<sequence length="317" mass="36969">MIKFYKFFSTEDPLCIYKAINDLNTANVYDSTSYDNKFIDCNNTSIQGNDNGVCQKFNKLISLLRHIDSCSETNKLFKNGVCEYLNFWLNQELKSNNKNASVLVKKYSENVKTENELCFNKKKLADKLHYIDDSNLKEMKLLNELYTYYYEIISKQTSDENSSCSEYSQNCARQYKIARYVCIDNNYGLYSALMDFKNTYEKLYEKDLNTGKCNSANIIKLPSEYDILRISLNGLNKLTLKTMMSAALLGPIIVFFLLLIYFFMFTPLGTYVCVKERRKKKVFGNRDDNMQETLSDLYHNGIRSANRKRLNISYNTS</sequence>
<proteinExistence type="predicted"/>
<organism evidence="2">
    <name type="scientific">Plasmodium vivax</name>
    <name type="common">malaria parasite P. vivax</name>
    <dbReference type="NCBI Taxonomy" id="5855"/>
    <lineage>
        <taxon>Eukaryota</taxon>
        <taxon>Sar</taxon>
        <taxon>Alveolata</taxon>
        <taxon>Apicomplexa</taxon>
        <taxon>Aconoidasida</taxon>
        <taxon>Haemosporida</taxon>
        <taxon>Plasmodiidae</taxon>
        <taxon>Plasmodium</taxon>
        <taxon>Plasmodium (Plasmodium)</taxon>
    </lineage>
</organism>
<keyword evidence="1" id="KW-0472">Membrane</keyword>
<protein>
    <submittedName>
        <fullName evidence="2">VIR protein</fullName>
    </submittedName>
</protein>
<keyword evidence="1" id="KW-1133">Transmembrane helix</keyword>
<dbReference type="Pfam" id="PF05795">
    <property type="entry name" value="Plasmodium_Vir"/>
    <property type="match status" value="1"/>
</dbReference>
<dbReference type="VEuPathDB" id="PlasmoDB:PVPAM_130012400"/>
<dbReference type="VEuPathDB" id="PlasmoDB:PVP01_0000880"/>
<accession>A0A565A462</accession>
<dbReference type="InterPro" id="IPR008780">
    <property type="entry name" value="Plasmodium_Vir"/>
</dbReference>
<keyword evidence="1" id="KW-0812">Transmembrane</keyword>
<name>A0A565A462_PLAVI</name>
<dbReference type="Proteomes" id="UP000220605">
    <property type="component" value="Unassembled WGS sequence"/>
</dbReference>
<dbReference type="OrthoDB" id="10597307at2759"/>
<evidence type="ECO:0000256" key="1">
    <source>
        <dbReference type="SAM" id="Phobius"/>
    </source>
</evidence>
<gene>
    <name evidence="2" type="ORF">PVP01_0000880</name>
</gene>
<feature type="transmembrane region" description="Helical" evidence="1">
    <location>
        <begin position="248"/>
        <end position="274"/>
    </location>
</feature>
<dbReference type="EMBL" id="FLZR02000001">
    <property type="protein sequence ID" value="VUZ99373.1"/>
    <property type="molecule type" value="Genomic_DNA"/>
</dbReference>
<evidence type="ECO:0000313" key="2">
    <source>
        <dbReference type="EMBL" id="VUZ99373.1"/>
    </source>
</evidence>
<dbReference type="AlphaFoldDB" id="A0A565A462"/>
<dbReference type="VEuPathDB" id="PlasmoDB:PVW1_000018000"/>